<dbReference type="InterPro" id="IPR043534">
    <property type="entry name" value="EBDG/EBM"/>
</dbReference>
<feature type="domain" description="Mannosidase Ig/CBM-like" evidence="6">
    <location>
        <begin position="702"/>
        <end position="781"/>
    </location>
</feature>
<dbReference type="GO" id="GO:0005975">
    <property type="term" value="P:carbohydrate metabolic process"/>
    <property type="evidence" value="ECO:0007669"/>
    <property type="project" value="InterPro"/>
</dbReference>
<dbReference type="InterPro" id="IPR041351">
    <property type="entry name" value="Ig_GlcNase"/>
</dbReference>
<evidence type="ECO:0000256" key="3">
    <source>
        <dbReference type="ARBA" id="ARBA00023295"/>
    </source>
</evidence>
<dbReference type="InterPro" id="IPR041447">
    <property type="entry name" value="Mannosidase_ig"/>
</dbReference>
<proteinExistence type="inferred from homology"/>
<evidence type="ECO:0000256" key="2">
    <source>
        <dbReference type="ARBA" id="ARBA00022801"/>
    </source>
</evidence>
<dbReference type="EMBL" id="JAOTPL010000002">
    <property type="protein sequence ID" value="MCU7693202.1"/>
    <property type="molecule type" value="Genomic_DNA"/>
</dbReference>
<protein>
    <submittedName>
        <fullName evidence="9">Beta galactosidase jelly roll domain-containing protein</fullName>
    </submittedName>
</protein>
<dbReference type="Pfam" id="PF00703">
    <property type="entry name" value="Glyco_hydro_2"/>
    <property type="match status" value="1"/>
</dbReference>
<keyword evidence="2" id="KW-0378">Hydrolase</keyword>
<dbReference type="PANTHER" id="PTHR43536:SF1">
    <property type="entry name" value="MANNOSYLGLYCOPROTEIN ENDO-BETA-MANNOSIDASE"/>
    <property type="match status" value="1"/>
</dbReference>
<dbReference type="SUPFAM" id="SSF49785">
    <property type="entry name" value="Galactose-binding domain-like"/>
    <property type="match status" value="1"/>
</dbReference>
<keyword evidence="10" id="KW-1185">Reference proteome</keyword>
<dbReference type="InterPro" id="IPR013783">
    <property type="entry name" value="Ig-like_fold"/>
</dbReference>
<accession>A0AAE3IJG4</accession>
<comment type="similarity">
    <text evidence="1">Belongs to the glycosyl hydrolase 2 family.</text>
</comment>
<dbReference type="AlphaFoldDB" id="A0AAE3IJG4"/>
<evidence type="ECO:0000259" key="7">
    <source>
        <dbReference type="Pfam" id="PF18368"/>
    </source>
</evidence>
<dbReference type="Proteomes" id="UP001209317">
    <property type="component" value="Unassembled WGS sequence"/>
</dbReference>
<dbReference type="InterPro" id="IPR006102">
    <property type="entry name" value="Ig-like_GH2"/>
</dbReference>
<evidence type="ECO:0000256" key="1">
    <source>
        <dbReference type="ARBA" id="ARBA00007401"/>
    </source>
</evidence>
<dbReference type="InterPro" id="IPR054593">
    <property type="entry name" value="Beta-mannosidase-like_N2"/>
</dbReference>
<dbReference type="RefSeq" id="WP_263036690.1">
    <property type="nucleotide sequence ID" value="NZ_JAOTPL010000002.1"/>
</dbReference>
<evidence type="ECO:0000259" key="6">
    <source>
        <dbReference type="Pfam" id="PF17786"/>
    </source>
</evidence>
<dbReference type="Pfam" id="PF18368">
    <property type="entry name" value="Ig_GlcNase"/>
    <property type="match status" value="1"/>
</dbReference>
<reference evidence="9" key="1">
    <citation type="submission" date="2022-10" db="EMBL/GenBank/DDBJ databases">
        <authorList>
            <person name="Kim H.S."/>
            <person name="Kim J.-S."/>
            <person name="Suh M.K."/>
            <person name="Eom M.K."/>
            <person name="Lee J.-S."/>
        </authorList>
    </citation>
    <scope>NUCLEOTIDE SEQUENCE</scope>
    <source>
        <strain evidence="9">LIP-5</strain>
    </source>
</reference>
<feature type="signal peptide" evidence="4">
    <location>
        <begin position="1"/>
        <end position="25"/>
    </location>
</feature>
<dbReference type="PANTHER" id="PTHR43536">
    <property type="entry name" value="MANNOSYLGLYCOPROTEIN ENDO-BETA-MANNOSIDASE"/>
    <property type="match status" value="1"/>
</dbReference>
<dbReference type="Pfam" id="PF17786">
    <property type="entry name" value="Mannosidase_ig"/>
    <property type="match status" value="1"/>
</dbReference>
<feature type="domain" description="Exo-beta-D-glucosaminidase Ig-fold" evidence="7">
    <location>
        <begin position="796"/>
        <end position="894"/>
    </location>
</feature>
<keyword evidence="3" id="KW-0326">Glycosidase</keyword>
<dbReference type="Gene3D" id="3.20.20.80">
    <property type="entry name" value="Glycosidases"/>
    <property type="match status" value="1"/>
</dbReference>
<dbReference type="SUPFAM" id="SSF49303">
    <property type="entry name" value="beta-Galactosidase/glucuronidase domain"/>
    <property type="match status" value="3"/>
</dbReference>
<evidence type="ECO:0000313" key="10">
    <source>
        <dbReference type="Proteomes" id="UP001209317"/>
    </source>
</evidence>
<feature type="domain" description="Beta-mannosidase-like galactose-binding" evidence="8">
    <location>
        <begin position="63"/>
        <end position="248"/>
    </location>
</feature>
<evidence type="ECO:0000313" key="9">
    <source>
        <dbReference type="EMBL" id="MCU7693202.1"/>
    </source>
</evidence>
<name>A0AAE3IJG4_9BACT</name>
<gene>
    <name evidence="9" type="ORF">OD355_01585</name>
</gene>
<feature type="chain" id="PRO_5041920416" evidence="4">
    <location>
        <begin position="26"/>
        <end position="909"/>
    </location>
</feature>
<dbReference type="SUPFAM" id="SSF51445">
    <property type="entry name" value="(Trans)glycosidases"/>
    <property type="match status" value="1"/>
</dbReference>
<evidence type="ECO:0000259" key="8">
    <source>
        <dbReference type="Pfam" id="PF22666"/>
    </source>
</evidence>
<dbReference type="InterPro" id="IPR008979">
    <property type="entry name" value="Galactose-bd-like_sf"/>
</dbReference>
<organism evidence="9 10">
    <name type="scientific">Haoranjiania flava</name>
    <dbReference type="NCBI Taxonomy" id="1856322"/>
    <lineage>
        <taxon>Bacteria</taxon>
        <taxon>Pseudomonadati</taxon>
        <taxon>Bacteroidota</taxon>
        <taxon>Chitinophagia</taxon>
        <taxon>Chitinophagales</taxon>
        <taxon>Chitinophagaceae</taxon>
        <taxon>Haoranjiania</taxon>
    </lineage>
</organism>
<evidence type="ECO:0000256" key="4">
    <source>
        <dbReference type="SAM" id="SignalP"/>
    </source>
</evidence>
<dbReference type="GO" id="GO:0004553">
    <property type="term" value="F:hydrolase activity, hydrolyzing O-glycosyl compounds"/>
    <property type="evidence" value="ECO:0007669"/>
    <property type="project" value="InterPro"/>
</dbReference>
<dbReference type="InterPro" id="IPR017853">
    <property type="entry name" value="GH"/>
</dbReference>
<dbReference type="Pfam" id="PF22666">
    <property type="entry name" value="Glyco_hydro_2_N2"/>
    <property type="match status" value="1"/>
</dbReference>
<sequence>MLKANRLLFTVTITMLLLHSNAQQAAFEMSASAPQSVFLKPGNSFRSSWYMQKADRAGSGEVVSSVTYKPDGWMPAVVPGTVLTSLIYNKIYPDPYYGDNNRRSRNLIPDLYEAGREFYHYWFRTEFKVPAELNGKKLWLKLHGINYRAAVWLNGKNLGTMSGMFQATDFDITDIANRTGSNVLAVDVLPVDIAGDVYKSNKKRTGAVGENNNGGDGEIGKNVTMLMSVGWDFTSPDGIRDRNTGIWRDVELYSTGDVVLQDPFVQTRLPLPDTSFSMQTILVDVKNATNTKQSGKVTGNITGTNIGFETRVDLQPGETKQVVFHPDNYPQLKIKNPKLWWPLYKGNQYLYSLKLEFKQGNKVSHQLTTRFGVRQIQTDRHTPDKSRRFIVNGHPVFIRGTNWVPEAMLRTSAERTRTELRYTKQAGFNLVRLWAGGIAESDEFYNICDELGLLVWNEFWITGDTRFPQDTSLYFQNLRATIKRIRSHPSVAYYVASNESKELPGTKAVIHALDSTIGYQEQSECCGVHDGSPYKYENPMQYFENTASPRGSRVDGFNPEYGTPCLPLVESLREMMPEKNLWPINDSVWNYLDGNGFHNMNTKYREAVNQFGESSSIDEYAQKAQLVGAMNYRAICEVWNYNKFGWGDRFASGFLFWYHNSPLPQTASRMYDWYLRPTAALYFAQNGLAPLHPQFDYYKNTVSVYNDYRKPFPGHILEVKVYDWHSKLVHAHSKKINIPADGLVKDALKLDFSNDISQVHFIKLVLRSSAGKEVSEAFYWRSKDPYKGAWTMTGPAVSGFSDISKLPEAALTGSVKKRETNEKIFLDVHIKNTSDKIAFFTQVKLIDKDKATLTSTFYSDNFFSLLPGEARTITIEVLKNNWHKAKTLTVESINANLATLSNFNIPKIR</sequence>
<comment type="caution">
    <text evidence="9">The sequence shown here is derived from an EMBL/GenBank/DDBJ whole genome shotgun (WGS) entry which is preliminary data.</text>
</comment>
<evidence type="ECO:0000259" key="5">
    <source>
        <dbReference type="Pfam" id="PF00703"/>
    </source>
</evidence>
<keyword evidence="4" id="KW-0732">Signal</keyword>
<dbReference type="Gene3D" id="2.60.120.260">
    <property type="entry name" value="Galactose-binding domain-like"/>
    <property type="match status" value="1"/>
</dbReference>
<feature type="domain" description="Glycoside hydrolase family 2 immunoglobulin-like beta-sandwich" evidence="5">
    <location>
        <begin position="261"/>
        <end position="374"/>
    </location>
</feature>
<dbReference type="Gene3D" id="2.60.40.10">
    <property type="entry name" value="Immunoglobulins"/>
    <property type="match status" value="3"/>
</dbReference>
<dbReference type="InterPro" id="IPR036156">
    <property type="entry name" value="Beta-gal/glucu_dom_sf"/>
</dbReference>